<gene>
    <name evidence="3" type="ORF">ABEG18_08855</name>
</gene>
<dbReference type="GO" id="GO:0016491">
    <property type="term" value="F:oxidoreductase activity"/>
    <property type="evidence" value="ECO:0007669"/>
    <property type="project" value="UniProtKB-KW"/>
</dbReference>
<dbReference type="GO" id="GO:0005737">
    <property type="term" value="C:cytoplasm"/>
    <property type="evidence" value="ECO:0007669"/>
    <property type="project" value="TreeGrafter"/>
</dbReference>
<dbReference type="PANTHER" id="PTHR13847:SF289">
    <property type="entry name" value="GLYCINE OXIDASE"/>
    <property type="match status" value="1"/>
</dbReference>
<organism evidence="3">
    <name type="scientific">Alsobacter sp. KACC 23698</name>
    <dbReference type="NCBI Taxonomy" id="3149229"/>
    <lineage>
        <taxon>Bacteria</taxon>
        <taxon>Pseudomonadati</taxon>
        <taxon>Pseudomonadota</taxon>
        <taxon>Alphaproteobacteria</taxon>
        <taxon>Hyphomicrobiales</taxon>
        <taxon>Alsobacteraceae</taxon>
        <taxon>Alsobacter</taxon>
    </lineage>
</organism>
<dbReference type="InterPro" id="IPR036188">
    <property type="entry name" value="FAD/NAD-bd_sf"/>
</dbReference>
<dbReference type="EC" id="1.-.-.-" evidence="3"/>
<name>A0AAU7JL55_9HYPH</name>
<evidence type="ECO:0000259" key="2">
    <source>
        <dbReference type="Pfam" id="PF01266"/>
    </source>
</evidence>
<dbReference type="Gene3D" id="3.30.9.10">
    <property type="entry name" value="D-Amino Acid Oxidase, subunit A, domain 2"/>
    <property type="match status" value="1"/>
</dbReference>
<accession>A0AAU7JL55</accession>
<protein>
    <submittedName>
        <fullName evidence="3">FAD-dependent oxidoreductase</fullName>
        <ecNumber evidence="3">1.-.-.-</ecNumber>
    </submittedName>
</protein>
<dbReference type="PANTHER" id="PTHR13847">
    <property type="entry name" value="SARCOSINE DEHYDROGENASE-RELATED"/>
    <property type="match status" value="1"/>
</dbReference>
<keyword evidence="1 3" id="KW-0560">Oxidoreductase</keyword>
<proteinExistence type="predicted"/>
<evidence type="ECO:0000256" key="1">
    <source>
        <dbReference type="ARBA" id="ARBA00023002"/>
    </source>
</evidence>
<evidence type="ECO:0000313" key="3">
    <source>
        <dbReference type="EMBL" id="XBO40849.1"/>
    </source>
</evidence>
<dbReference type="AlphaFoldDB" id="A0AAU7JL55"/>
<feature type="domain" description="FAD dependent oxidoreductase" evidence="2">
    <location>
        <begin position="3"/>
        <end position="346"/>
    </location>
</feature>
<dbReference type="EMBL" id="CP157484">
    <property type="protein sequence ID" value="XBO40849.1"/>
    <property type="molecule type" value="Genomic_DNA"/>
</dbReference>
<sequence length="367" mass="39047">MPDIIVIGAGVLGTSVAYRLASAGVKVTVLEATRVGGGTSGVSFAWTNSCNKAPRAYHDLNVAGMRAHAALMDEFGSTPWWHGGGRIEWKAPAERAEQKAKVARLQDWDYPVEWIDRKQALELEPDIAPEAIGDAPVAWYPRDGWLDPVVYAHAMMSAARRRGAVLRIQTRVAGLIVEGGAVKGVRTASGETVYADQVVNCTGRWSNEASGGDAPVVPLAPTIGFLVFTPPVPASIQRVVASPICDFRPDGAGRLMLHWGPADATVTPELGVEPGMDQAIDLVKRLTRILPGIAPVKPEAARVTVRPIPKDGLSAIGPVPGLQNYYVMVTHSGATLSPALGAMAADEIVSGTRRPELAEFRPARFFA</sequence>
<reference evidence="3" key="1">
    <citation type="submission" date="2024-05" db="EMBL/GenBank/DDBJ databases">
        <authorList>
            <person name="Kim S."/>
            <person name="Heo J."/>
            <person name="Choi H."/>
            <person name="Choi Y."/>
            <person name="Kwon S.-W."/>
            <person name="Kim Y."/>
        </authorList>
    </citation>
    <scope>NUCLEOTIDE SEQUENCE</scope>
    <source>
        <strain evidence="3">KACC 23698</strain>
    </source>
</reference>
<dbReference type="SUPFAM" id="SSF51905">
    <property type="entry name" value="FAD/NAD(P)-binding domain"/>
    <property type="match status" value="1"/>
</dbReference>
<dbReference type="RefSeq" id="WP_406857707.1">
    <property type="nucleotide sequence ID" value="NZ_CP157484.1"/>
</dbReference>
<dbReference type="Pfam" id="PF01266">
    <property type="entry name" value="DAO"/>
    <property type="match status" value="1"/>
</dbReference>
<dbReference type="InterPro" id="IPR006076">
    <property type="entry name" value="FAD-dep_OxRdtase"/>
</dbReference>
<dbReference type="Gene3D" id="3.50.50.60">
    <property type="entry name" value="FAD/NAD(P)-binding domain"/>
    <property type="match status" value="1"/>
</dbReference>